<dbReference type="InterPro" id="IPR038765">
    <property type="entry name" value="Papain-like_cys_pep_sf"/>
</dbReference>
<dbReference type="Gene3D" id="3.10.20.90">
    <property type="entry name" value="Phosphatidylinositol 3-kinase Catalytic Subunit, Chain A, domain 1"/>
    <property type="match status" value="1"/>
</dbReference>
<dbReference type="CDD" id="cd17059">
    <property type="entry name" value="Ubl_OTU1"/>
    <property type="match status" value="1"/>
</dbReference>
<keyword evidence="4 6" id="KW-0378">Hydrolase</keyword>
<dbReference type="Gene3D" id="3.90.70.80">
    <property type="match status" value="1"/>
</dbReference>
<evidence type="ECO:0000256" key="1">
    <source>
        <dbReference type="ARBA" id="ARBA00000707"/>
    </source>
</evidence>
<dbReference type="Pfam" id="PF02338">
    <property type="entry name" value="OTU"/>
    <property type="match status" value="1"/>
</dbReference>
<evidence type="ECO:0000313" key="9">
    <source>
        <dbReference type="Proteomes" id="UP000054279"/>
    </source>
</evidence>
<gene>
    <name evidence="8" type="ORF">M422DRAFT_68263</name>
</gene>
<dbReference type="EC" id="3.4.19.12" evidence="6"/>
<evidence type="ECO:0000256" key="2">
    <source>
        <dbReference type="ARBA" id="ARBA00022670"/>
    </source>
</evidence>
<dbReference type="GO" id="GO:0030968">
    <property type="term" value="P:endoplasmic reticulum unfolded protein response"/>
    <property type="evidence" value="ECO:0007669"/>
    <property type="project" value="TreeGrafter"/>
</dbReference>
<protein>
    <recommendedName>
        <fullName evidence="6">Ubiquitin thioesterase OTU</fullName>
        <ecNumber evidence="6">3.4.19.12</ecNumber>
    </recommendedName>
</protein>
<dbReference type="OrthoDB" id="65596at2759"/>
<evidence type="ECO:0000313" key="8">
    <source>
        <dbReference type="EMBL" id="KIJ41200.1"/>
    </source>
</evidence>
<accession>A0A0C9VS26</accession>
<dbReference type="GO" id="GO:0005634">
    <property type="term" value="C:nucleus"/>
    <property type="evidence" value="ECO:0007669"/>
    <property type="project" value="TreeGrafter"/>
</dbReference>
<evidence type="ECO:0000256" key="3">
    <source>
        <dbReference type="ARBA" id="ARBA00022786"/>
    </source>
</evidence>
<dbReference type="InterPro" id="IPR029071">
    <property type="entry name" value="Ubiquitin-like_domsf"/>
</dbReference>
<dbReference type="GO" id="GO:0016579">
    <property type="term" value="P:protein deubiquitination"/>
    <property type="evidence" value="ECO:0007669"/>
    <property type="project" value="TreeGrafter"/>
</dbReference>
<keyword evidence="9" id="KW-1185">Reference proteome</keyword>
<dbReference type="PROSITE" id="PS50802">
    <property type="entry name" value="OTU"/>
    <property type="match status" value="1"/>
</dbReference>
<reference evidence="8 9" key="1">
    <citation type="submission" date="2014-06" db="EMBL/GenBank/DDBJ databases">
        <title>Evolutionary Origins and Diversification of the Mycorrhizal Mutualists.</title>
        <authorList>
            <consortium name="DOE Joint Genome Institute"/>
            <consortium name="Mycorrhizal Genomics Consortium"/>
            <person name="Kohler A."/>
            <person name="Kuo A."/>
            <person name="Nagy L.G."/>
            <person name="Floudas D."/>
            <person name="Copeland A."/>
            <person name="Barry K.W."/>
            <person name="Cichocki N."/>
            <person name="Veneault-Fourrey C."/>
            <person name="LaButti K."/>
            <person name="Lindquist E.A."/>
            <person name="Lipzen A."/>
            <person name="Lundell T."/>
            <person name="Morin E."/>
            <person name="Murat C."/>
            <person name="Riley R."/>
            <person name="Ohm R."/>
            <person name="Sun H."/>
            <person name="Tunlid A."/>
            <person name="Henrissat B."/>
            <person name="Grigoriev I.V."/>
            <person name="Hibbett D.S."/>
            <person name="Martin F."/>
        </authorList>
    </citation>
    <scope>NUCLEOTIDE SEQUENCE [LARGE SCALE GENOMIC DNA]</scope>
    <source>
        <strain evidence="8 9">SS14</strain>
    </source>
</reference>
<comment type="function">
    <text evidence="6">Hydrolase that can remove conjugated ubiquitin from proteins and may therefore play an important regulatory role at the level of protein turnover by preventing degradation.</text>
</comment>
<comment type="catalytic activity">
    <reaction evidence="1 6">
        <text>Thiol-dependent hydrolysis of ester, thioester, amide, peptide and isopeptide bonds formed by the C-terminal Gly of ubiquitin (a 76-residue protein attached to proteins as an intracellular targeting signal).</text>
        <dbReference type="EC" id="3.4.19.12"/>
    </reaction>
</comment>
<dbReference type="GO" id="GO:0008270">
    <property type="term" value="F:zinc ion binding"/>
    <property type="evidence" value="ECO:0007669"/>
    <property type="project" value="UniProtKB-KW"/>
</dbReference>
<evidence type="ECO:0000259" key="7">
    <source>
        <dbReference type="PROSITE" id="PS50802"/>
    </source>
</evidence>
<keyword evidence="5 6" id="KW-0788">Thiol protease</keyword>
<dbReference type="PANTHER" id="PTHR13312">
    <property type="entry name" value="HIV-INDUCED PROTEIN-7-LIKE PROTEASE"/>
    <property type="match status" value="1"/>
</dbReference>
<proteinExistence type="predicted"/>
<dbReference type="HOGENOM" id="CLU_049327_0_0_1"/>
<evidence type="ECO:0000256" key="4">
    <source>
        <dbReference type="ARBA" id="ARBA00022801"/>
    </source>
</evidence>
<keyword evidence="2" id="KW-0645">Protease</keyword>
<organism evidence="8 9">
    <name type="scientific">Sphaerobolus stellatus (strain SS14)</name>
    <dbReference type="NCBI Taxonomy" id="990650"/>
    <lineage>
        <taxon>Eukaryota</taxon>
        <taxon>Fungi</taxon>
        <taxon>Dikarya</taxon>
        <taxon>Basidiomycota</taxon>
        <taxon>Agaricomycotina</taxon>
        <taxon>Agaricomycetes</taxon>
        <taxon>Phallomycetidae</taxon>
        <taxon>Geastrales</taxon>
        <taxon>Sphaerobolaceae</taxon>
        <taxon>Sphaerobolus</taxon>
    </lineage>
</organism>
<dbReference type="EMBL" id="KN837138">
    <property type="protein sequence ID" value="KIJ41200.1"/>
    <property type="molecule type" value="Genomic_DNA"/>
</dbReference>
<name>A0A0C9VS26_SPHS4</name>
<evidence type="ECO:0000256" key="6">
    <source>
        <dbReference type="RuleBase" id="RU367104"/>
    </source>
</evidence>
<dbReference type="Proteomes" id="UP000054279">
    <property type="component" value="Unassembled WGS sequence"/>
</dbReference>
<dbReference type="GO" id="GO:0036503">
    <property type="term" value="P:ERAD pathway"/>
    <property type="evidence" value="ECO:0007669"/>
    <property type="project" value="TreeGrafter"/>
</dbReference>
<dbReference type="SUPFAM" id="SSF54236">
    <property type="entry name" value="Ubiquitin-like"/>
    <property type="match status" value="1"/>
</dbReference>
<keyword evidence="3 6" id="KW-0833">Ubl conjugation pathway</keyword>
<comment type="subcellular location">
    <subcellularLocation>
        <location evidence="6">Cytoplasm</location>
    </subcellularLocation>
</comment>
<dbReference type="CDD" id="cd22745">
    <property type="entry name" value="OTU_OTU1"/>
    <property type="match status" value="1"/>
</dbReference>
<dbReference type="PANTHER" id="PTHR13312:SF0">
    <property type="entry name" value="UBIQUITIN THIOESTERASE OTU1"/>
    <property type="match status" value="1"/>
</dbReference>
<dbReference type="AlphaFoldDB" id="A0A0C9VS26"/>
<sequence>MATLRVRHPRGVTSIQIDVDSDNVKVSDLQQTIFSATEIPPSLQALKTGYPPKSLTMIPQLPITSLGLQKGDQLIVTQMDGTASGTSLSSLPPKIAPSNSLGINASSSISPSSIPSGKQALGDEYVVTDGGVLVHRVVPDDNSCLFSSIGVVFEQDMGAAPRLRQLVANIIRNDPESYPDVLLGRPREDYIKTILSPNSWGGAIELAIFASHYKAEISSIDVETGRVDRFGEGSDYPMRAILLYSGIHYDATSLAPTPGAPADFHETLFPL</sequence>
<dbReference type="GO" id="GO:0005829">
    <property type="term" value="C:cytosol"/>
    <property type="evidence" value="ECO:0007669"/>
    <property type="project" value="TreeGrafter"/>
</dbReference>
<dbReference type="InterPro" id="IPR003323">
    <property type="entry name" value="OTU_dom"/>
</dbReference>
<feature type="non-terminal residue" evidence="8">
    <location>
        <position position="271"/>
    </location>
</feature>
<dbReference type="GO" id="GO:0004843">
    <property type="term" value="F:cysteine-type deubiquitinase activity"/>
    <property type="evidence" value="ECO:0007669"/>
    <property type="project" value="UniProtKB-UniRule"/>
</dbReference>
<dbReference type="Pfam" id="PF21403">
    <property type="entry name" value="OTU1_UBXL"/>
    <property type="match status" value="1"/>
</dbReference>
<feature type="domain" description="OTU" evidence="7">
    <location>
        <begin position="133"/>
        <end position="255"/>
    </location>
</feature>
<evidence type="ECO:0000256" key="5">
    <source>
        <dbReference type="ARBA" id="ARBA00022807"/>
    </source>
</evidence>
<keyword evidence="6" id="KW-0963">Cytoplasm</keyword>
<dbReference type="SUPFAM" id="SSF54001">
    <property type="entry name" value="Cysteine proteinases"/>
    <property type="match status" value="1"/>
</dbReference>
<dbReference type="InterPro" id="IPR048857">
    <property type="entry name" value="OTU1_Ubl"/>
</dbReference>